<dbReference type="InterPro" id="IPR037914">
    <property type="entry name" value="SpoVT-AbrB_sf"/>
</dbReference>
<keyword evidence="6 7" id="KW-0804">Transcription</keyword>
<evidence type="ECO:0000313" key="9">
    <source>
        <dbReference type="EMBL" id="AXV07642.1"/>
    </source>
</evidence>
<keyword evidence="4 7" id="KW-0805">Transcription regulation</keyword>
<feature type="domain" description="SpoVT-AbrB" evidence="8">
    <location>
        <begin position="13"/>
        <end position="55"/>
    </location>
</feature>
<dbReference type="GO" id="GO:0003700">
    <property type="term" value="F:DNA-binding transcription factor activity"/>
    <property type="evidence" value="ECO:0007669"/>
    <property type="project" value="UniProtKB-UniRule"/>
</dbReference>
<evidence type="ECO:0000256" key="5">
    <source>
        <dbReference type="ARBA" id="ARBA00023125"/>
    </source>
</evidence>
<dbReference type="CDD" id="cd16320">
    <property type="entry name" value="MraZ_N"/>
    <property type="match status" value="1"/>
</dbReference>
<keyword evidence="10" id="KW-1185">Reference proteome</keyword>
<keyword evidence="2 7" id="KW-0963">Cytoplasm</keyword>
<evidence type="ECO:0000256" key="7">
    <source>
        <dbReference type="HAMAP-Rule" id="MF_01008"/>
    </source>
</evidence>
<dbReference type="KEGG" id="euz:DVS28_a2963"/>
<evidence type="ECO:0000256" key="6">
    <source>
        <dbReference type="ARBA" id="ARBA00023163"/>
    </source>
</evidence>
<dbReference type="InterPro" id="IPR007159">
    <property type="entry name" value="SpoVT-AbrB_dom"/>
</dbReference>
<dbReference type="InterPro" id="IPR038619">
    <property type="entry name" value="MraZ_sf"/>
</dbReference>
<evidence type="ECO:0000259" key="8">
    <source>
        <dbReference type="PROSITE" id="PS51740"/>
    </source>
</evidence>
<dbReference type="GO" id="GO:0051301">
    <property type="term" value="P:cell division"/>
    <property type="evidence" value="ECO:0007669"/>
    <property type="project" value="UniProtKB-KW"/>
</dbReference>
<name>A0A346XZJ5_9ACTN</name>
<dbReference type="Proteomes" id="UP000264006">
    <property type="component" value="Chromosome"/>
</dbReference>
<sequence length="151" mass="17103">MEEQDDSAEFLGTHHHAMDTKGRLVLPATFRELLKEGMVMTIGYDNCLTLQTTSEWKKTLTTLRSLKTSNPRERLFTRLVASNAEPQTLDKQGRISIPQDLREYARLDKDVAVVGAVTRVEIWDAGRWDEYEGGGLSNLAELSAEFDINIF</sequence>
<reference evidence="9 10" key="1">
    <citation type="submission" date="2018-09" db="EMBL/GenBank/DDBJ databases">
        <title>Complete genome sequence of Euzebya sp. DY32-46 isolated from seawater of Pacific Ocean.</title>
        <authorList>
            <person name="Xu L."/>
            <person name="Wu Y.-H."/>
            <person name="Xu X.-W."/>
        </authorList>
    </citation>
    <scope>NUCLEOTIDE SEQUENCE [LARGE SCALE GENOMIC DNA]</scope>
    <source>
        <strain evidence="9 10">DY32-46</strain>
    </source>
</reference>
<accession>A0A346XZJ5</accession>
<comment type="similarity">
    <text evidence="7">Belongs to the MraZ family.</text>
</comment>
<evidence type="ECO:0000313" key="10">
    <source>
        <dbReference type="Proteomes" id="UP000264006"/>
    </source>
</evidence>
<evidence type="ECO:0000256" key="3">
    <source>
        <dbReference type="ARBA" id="ARBA00022737"/>
    </source>
</evidence>
<evidence type="ECO:0000256" key="4">
    <source>
        <dbReference type="ARBA" id="ARBA00023015"/>
    </source>
</evidence>
<dbReference type="CDD" id="cd16321">
    <property type="entry name" value="MraZ_C"/>
    <property type="match status" value="1"/>
</dbReference>
<dbReference type="InterPro" id="IPR003444">
    <property type="entry name" value="MraZ"/>
</dbReference>
<comment type="subcellular location">
    <subcellularLocation>
        <location evidence="7">Cytoplasm</location>
        <location evidence="7">Nucleoid</location>
    </subcellularLocation>
</comment>
<dbReference type="GO" id="GO:0009295">
    <property type="term" value="C:nucleoid"/>
    <property type="evidence" value="ECO:0007669"/>
    <property type="project" value="UniProtKB-SubCell"/>
</dbReference>
<dbReference type="GO" id="GO:2000143">
    <property type="term" value="P:negative regulation of DNA-templated transcription initiation"/>
    <property type="evidence" value="ECO:0007669"/>
    <property type="project" value="TreeGrafter"/>
</dbReference>
<dbReference type="InterPro" id="IPR035642">
    <property type="entry name" value="MraZ_N"/>
</dbReference>
<dbReference type="OrthoDB" id="9807753at2"/>
<dbReference type="NCBIfam" id="TIGR00242">
    <property type="entry name" value="division/cell wall cluster transcriptional repressor MraZ"/>
    <property type="match status" value="1"/>
</dbReference>
<dbReference type="GO" id="GO:0005737">
    <property type="term" value="C:cytoplasm"/>
    <property type="evidence" value="ECO:0007669"/>
    <property type="project" value="UniProtKB-UniRule"/>
</dbReference>
<comment type="subunit">
    <text evidence="7">Forms oligomers.</text>
</comment>
<dbReference type="Pfam" id="PF02381">
    <property type="entry name" value="MraZ"/>
    <property type="match status" value="2"/>
</dbReference>
<dbReference type="InterPro" id="IPR035644">
    <property type="entry name" value="MraZ_C"/>
</dbReference>
<feature type="domain" description="SpoVT-AbrB" evidence="8">
    <location>
        <begin position="84"/>
        <end position="127"/>
    </location>
</feature>
<gene>
    <name evidence="7" type="primary">mraZ</name>
    <name evidence="9" type="ORF">DVS28_a2963</name>
</gene>
<dbReference type="PANTHER" id="PTHR34701">
    <property type="entry name" value="TRANSCRIPTIONAL REGULATOR MRAZ"/>
    <property type="match status" value="1"/>
</dbReference>
<dbReference type="RefSeq" id="WP_114592101.1">
    <property type="nucleotide sequence ID" value="NZ_CP031165.1"/>
</dbReference>
<dbReference type="EMBL" id="CP031165">
    <property type="protein sequence ID" value="AXV07642.1"/>
    <property type="molecule type" value="Genomic_DNA"/>
</dbReference>
<keyword evidence="5 7" id="KW-0238">DNA-binding</keyword>
<dbReference type="InterPro" id="IPR020603">
    <property type="entry name" value="MraZ_dom"/>
</dbReference>
<keyword evidence="9" id="KW-0131">Cell cycle</keyword>
<protein>
    <recommendedName>
        <fullName evidence="1 7">Transcriptional regulator MraZ</fullName>
    </recommendedName>
</protein>
<dbReference type="PANTHER" id="PTHR34701:SF1">
    <property type="entry name" value="TRANSCRIPTIONAL REGULATOR MRAZ"/>
    <property type="match status" value="1"/>
</dbReference>
<dbReference type="AlphaFoldDB" id="A0A346XZJ5"/>
<dbReference type="HAMAP" id="MF_01008">
    <property type="entry name" value="MraZ"/>
    <property type="match status" value="1"/>
</dbReference>
<evidence type="ECO:0000256" key="1">
    <source>
        <dbReference type="ARBA" id="ARBA00013860"/>
    </source>
</evidence>
<dbReference type="PROSITE" id="PS51740">
    <property type="entry name" value="SPOVT_ABRB"/>
    <property type="match status" value="2"/>
</dbReference>
<dbReference type="SUPFAM" id="SSF89447">
    <property type="entry name" value="AbrB/MazE/MraZ-like"/>
    <property type="match status" value="1"/>
</dbReference>
<evidence type="ECO:0000256" key="2">
    <source>
        <dbReference type="ARBA" id="ARBA00022490"/>
    </source>
</evidence>
<keyword evidence="3" id="KW-0677">Repeat</keyword>
<keyword evidence="9" id="KW-0132">Cell division</keyword>
<organism evidence="9 10">
    <name type="scientific">Euzebya pacifica</name>
    <dbReference type="NCBI Taxonomy" id="1608957"/>
    <lineage>
        <taxon>Bacteria</taxon>
        <taxon>Bacillati</taxon>
        <taxon>Actinomycetota</taxon>
        <taxon>Nitriliruptoria</taxon>
        <taxon>Euzebyales</taxon>
    </lineage>
</organism>
<dbReference type="GO" id="GO:0000976">
    <property type="term" value="F:transcription cis-regulatory region binding"/>
    <property type="evidence" value="ECO:0007669"/>
    <property type="project" value="TreeGrafter"/>
</dbReference>
<proteinExistence type="inferred from homology"/>
<dbReference type="Gene3D" id="3.40.1550.20">
    <property type="entry name" value="Transcriptional regulator MraZ domain"/>
    <property type="match status" value="1"/>
</dbReference>